<accession>A0ACC2S2Q6</accession>
<name>A0ACC2S2Q6_9FUNG</name>
<evidence type="ECO:0000313" key="2">
    <source>
        <dbReference type="Proteomes" id="UP001165960"/>
    </source>
</evidence>
<dbReference type="Proteomes" id="UP001165960">
    <property type="component" value="Unassembled WGS sequence"/>
</dbReference>
<organism evidence="1 2">
    <name type="scientific">Entomophthora muscae</name>
    <dbReference type="NCBI Taxonomy" id="34485"/>
    <lineage>
        <taxon>Eukaryota</taxon>
        <taxon>Fungi</taxon>
        <taxon>Fungi incertae sedis</taxon>
        <taxon>Zoopagomycota</taxon>
        <taxon>Entomophthoromycotina</taxon>
        <taxon>Entomophthoromycetes</taxon>
        <taxon>Entomophthorales</taxon>
        <taxon>Entomophthoraceae</taxon>
        <taxon>Entomophthora</taxon>
    </lineage>
</organism>
<gene>
    <name evidence="1" type="ORF">DSO57_1030737</name>
</gene>
<keyword evidence="2" id="KW-1185">Reference proteome</keyword>
<sequence length="109" mass="11252">MTLASAPLTKPLQWQRLSFWCSVISVIAPTASMPVSSIPSKTAASPGSAVRLKLALGFNSCHPCLTPLRATRIPLAGTSALMVRGCGIAVSTSRTEGLQICSWALGAVG</sequence>
<reference evidence="1" key="1">
    <citation type="submission" date="2022-04" db="EMBL/GenBank/DDBJ databases">
        <title>Genome of the entomopathogenic fungus Entomophthora muscae.</title>
        <authorList>
            <person name="Elya C."/>
            <person name="Lovett B.R."/>
            <person name="Lee E."/>
            <person name="Macias A.M."/>
            <person name="Hajek A.E."/>
            <person name="De Bivort B.L."/>
            <person name="Kasson M.T."/>
            <person name="De Fine Licht H.H."/>
            <person name="Stajich J.E."/>
        </authorList>
    </citation>
    <scope>NUCLEOTIDE SEQUENCE</scope>
    <source>
        <strain evidence="1">Berkeley</strain>
    </source>
</reference>
<comment type="caution">
    <text evidence="1">The sequence shown here is derived from an EMBL/GenBank/DDBJ whole genome shotgun (WGS) entry which is preliminary data.</text>
</comment>
<protein>
    <submittedName>
        <fullName evidence="1">Uncharacterized protein</fullName>
    </submittedName>
</protein>
<evidence type="ECO:0000313" key="1">
    <source>
        <dbReference type="EMBL" id="KAJ9056658.1"/>
    </source>
</evidence>
<dbReference type="EMBL" id="QTSX02005894">
    <property type="protein sequence ID" value="KAJ9056658.1"/>
    <property type="molecule type" value="Genomic_DNA"/>
</dbReference>
<proteinExistence type="predicted"/>